<name>A0AAE3AP33_9FIRM</name>
<feature type="signal peptide" evidence="1">
    <location>
        <begin position="1"/>
        <end position="26"/>
    </location>
</feature>
<protein>
    <submittedName>
        <fullName evidence="2">Uncharacterized protein</fullName>
    </submittedName>
</protein>
<reference evidence="2" key="1">
    <citation type="submission" date="2021-10" db="EMBL/GenBank/DDBJ databases">
        <title>Anaerobic single-cell dispensing facilitates the cultivation of human gut bacteria.</title>
        <authorList>
            <person name="Afrizal A."/>
        </authorList>
    </citation>
    <scope>NUCLEOTIDE SEQUENCE</scope>
    <source>
        <strain evidence="2">CLA-AA-H250</strain>
    </source>
</reference>
<dbReference type="AlphaFoldDB" id="A0AAE3AP33"/>
<accession>A0AAE3AP33</accession>
<evidence type="ECO:0000313" key="2">
    <source>
        <dbReference type="EMBL" id="MCC2137844.1"/>
    </source>
</evidence>
<gene>
    <name evidence="2" type="ORF">LKD31_12640</name>
</gene>
<keyword evidence="1" id="KW-0732">Signal</keyword>
<organism evidence="2 3">
    <name type="scientific">Hominenteromicrobium mulieris</name>
    <dbReference type="NCBI Taxonomy" id="2885357"/>
    <lineage>
        <taxon>Bacteria</taxon>
        <taxon>Bacillati</taxon>
        <taxon>Bacillota</taxon>
        <taxon>Clostridia</taxon>
        <taxon>Eubacteriales</taxon>
        <taxon>Oscillospiraceae</taxon>
        <taxon>Hominenteromicrobium</taxon>
    </lineage>
</organism>
<keyword evidence="3" id="KW-1185">Reference proteome</keyword>
<evidence type="ECO:0000313" key="3">
    <source>
        <dbReference type="Proteomes" id="UP001199424"/>
    </source>
</evidence>
<dbReference type="RefSeq" id="WP_308449983.1">
    <property type="nucleotide sequence ID" value="NZ_JAJEQC010000017.1"/>
</dbReference>
<evidence type="ECO:0000256" key="1">
    <source>
        <dbReference type="SAM" id="SignalP"/>
    </source>
</evidence>
<sequence length="150" mass="16205">MKAKKILATCLAVAMMLSAAALPTSASEVPQVSSSIASTTVAPRNVQRNWTNLSIGTSYTYLDTGNNYKISNWYGSYATFVFENKSSSDTITLRITDYDQNGNQQHSYIKNLSGNGGSATVKVTPGGYYMVEARSNKSISGVNLSTYTEK</sequence>
<comment type="caution">
    <text evidence="2">The sequence shown here is derived from an EMBL/GenBank/DDBJ whole genome shotgun (WGS) entry which is preliminary data.</text>
</comment>
<dbReference type="EMBL" id="JAJEQC010000017">
    <property type="protein sequence ID" value="MCC2137844.1"/>
    <property type="molecule type" value="Genomic_DNA"/>
</dbReference>
<proteinExistence type="predicted"/>
<feature type="chain" id="PRO_5041989043" evidence="1">
    <location>
        <begin position="27"/>
        <end position="150"/>
    </location>
</feature>
<dbReference type="Proteomes" id="UP001199424">
    <property type="component" value="Unassembled WGS sequence"/>
</dbReference>